<reference evidence="5" key="1">
    <citation type="journal article" date="2019" name="Int. J. Syst. Evol. Microbiol.">
        <title>The Global Catalogue of Microorganisms (GCM) 10K type strain sequencing project: providing services to taxonomists for standard genome sequencing and annotation.</title>
        <authorList>
            <consortium name="The Broad Institute Genomics Platform"/>
            <consortium name="The Broad Institute Genome Sequencing Center for Infectious Disease"/>
            <person name="Wu L."/>
            <person name="Ma J."/>
        </authorList>
    </citation>
    <scope>NUCLEOTIDE SEQUENCE [LARGE SCALE GENOMIC DNA]</scope>
    <source>
        <strain evidence="5">KCTC 52168</strain>
    </source>
</reference>
<feature type="transmembrane region" description="Helical" evidence="2">
    <location>
        <begin position="21"/>
        <end position="43"/>
    </location>
</feature>
<dbReference type="SUPFAM" id="SSF55073">
    <property type="entry name" value="Nucleotide cyclase"/>
    <property type="match status" value="1"/>
</dbReference>
<keyword evidence="2" id="KW-0472">Membrane</keyword>
<dbReference type="PANTHER" id="PTHR45138">
    <property type="entry name" value="REGULATORY COMPONENTS OF SENSORY TRANSDUCTION SYSTEM"/>
    <property type="match status" value="1"/>
</dbReference>
<organism evidence="4 5">
    <name type="scientific">Piscinibacterium candidicorallinum</name>
    <dbReference type="NCBI Taxonomy" id="1793872"/>
    <lineage>
        <taxon>Bacteria</taxon>
        <taxon>Pseudomonadati</taxon>
        <taxon>Pseudomonadota</taxon>
        <taxon>Betaproteobacteria</taxon>
        <taxon>Burkholderiales</taxon>
        <taxon>Piscinibacterium</taxon>
    </lineage>
</organism>
<comment type="caution">
    <text evidence="4">The sequence shown here is derived from an EMBL/GenBank/DDBJ whole genome shotgun (WGS) entry which is preliminary data.</text>
</comment>
<dbReference type="PANTHER" id="PTHR45138:SF24">
    <property type="entry name" value="DIGUANYLATE CYCLASE DGCC-RELATED"/>
    <property type="match status" value="1"/>
</dbReference>
<dbReference type="InterPro" id="IPR043128">
    <property type="entry name" value="Rev_trsase/Diguanyl_cyclase"/>
</dbReference>
<dbReference type="Proteomes" id="UP001595556">
    <property type="component" value="Unassembled WGS sequence"/>
</dbReference>
<dbReference type="InterPro" id="IPR050469">
    <property type="entry name" value="Diguanylate_Cyclase"/>
</dbReference>
<dbReference type="EMBL" id="JBHRTI010000003">
    <property type="protein sequence ID" value="MFC3146519.1"/>
    <property type="molecule type" value="Genomic_DNA"/>
</dbReference>
<dbReference type="CDD" id="cd01949">
    <property type="entry name" value="GGDEF"/>
    <property type="match status" value="1"/>
</dbReference>
<evidence type="ECO:0000313" key="5">
    <source>
        <dbReference type="Proteomes" id="UP001595556"/>
    </source>
</evidence>
<keyword evidence="5" id="KW-1185">Reference proteome</keyword>
<dbReference type="InterPro" id="IPR029787">
    <property type="entry name" value="Nucleotide_cyclase"/>
</dbReference>
<proteinExistence type="predicted"/>
<dbReference type="NCBIfam" id="TIGR00254">
    <property type="entry name" value="GGDEF"/>
    <property type="match status" value="1"/>
</dbReference>
<sequence length="320" mass="34802">MSGLYDFLVRINLVSGFQGKAFLLVLVVCAVPAALVWLALAIWPSMSALSLGVVAILGSVIAIAVGLWAVHSMLKLVLATANTLQRFVTFGEHIPLPRHYHDEIGLLAREVDSIVADLKKRRDQLRADGSFDELTELPNRRSALRKLQNELADRRDHLPGTALVVAIIDMDNFKRINIAHGHNFGDRVIKHAAVALSERLREGDFLARFEGEQFIAIARMIPDRAQAVVERVSRPIPFSELPAPITVSAGFRICAQDDPLEQVLRRCEEMLARAKAGGKNRVMGDAVDQRASLQFSLTAPALPAANQGTPAKTAGTGAGS</sequence>
<name>A0ABV7GXZ9_9BURK</name>
<evidence type="ECO:0000313" key="4">
    <source>
        <dbReference type="EMBL" id="MFC3146519.1"/>
    </source>
</evidence>
<protein>
    <recommendedName>
        <fullName evidence="1">diguanylate cyclase</fullName>
        <ecNumber evidence="1">2.7.7.65</ecNumber>
    </recommendedName>
</protein>
<dbReference type="PROSITE" id="PS50887">
    <property type="entry name" value="GGDEF"/>
    <property type="match status" value="1"/>
</dbReference>
<feature type="domain" description="GGDEF" evidence="3">
    <location>
        <begin position="161"/>
        <end position="287"/>
    </location>
</feature>
<evidence type="ECO:0000256" key="2">
    <source>
        <dbReference type="SAM" id="Phobius"/>
    </source>
</evidence>
<dbReference type="Gene3D" id="3.30.70.270">
    <property type="match status" value="1"/>
</dbReference>
<dbReference type="SMART" id="SM00267">
    <property type="entry name" value="GGDEF"/>
    <property type="match status" value="1"/>
</dbReference>
<dbReference type="EC" id="2.7.7.65" evidence="1"/>
<keyword evidence="2" id="KW-0812">Transmembrane</keyword>
<keyword evidence="2" id="KW-1133">Transmembrane helix</keyword>
<dbReference type="RefSeq" id="WP_377300794.1">
    <property type="nucleotide sequence ID" value="NZ_CP180191.1"/>
</dbReference>
<feature type="transmembrane region" description="Helical" evidence="2">
    <location>
        <begin position="49"/>
        <end position="70"/>
    </location>
</feature>
<evidence type="ECO:0000256" key="1">
    <source>
        <dbReference type="ARBA" id="ARBA00012528"/>
    </source>
</evidence>
<dbReference type="InterPro" id="IPR000160">
    <property type="entry name" value="GGDEF_dom"/>
</dbReference>
<accession>A0ABV7GXZ9</accession>
<dbReference type="Pfam" id="PF00990">
    <property type="entry name" value="GGDEF"/>
    <property type="match status" value="1"/>
</dbReference>
<gene>
    <name evidence="4" type="ORF">ACFOEN_02555</name>
</gene>
<evidence type="ECO:0000259" key="3">
    <source>
        <dbReference type="PROSITE" id="PS50887"/>
    </source>
</evidence>